<dbReference type="EMBL" id="JACSPM010000004">
    <property type="protein sequence ID" value="MBD8024590.1"/>
    <property type="molecule type" value="Genomic_DNA"/>
</dbReference>
<feature type="region of interest" description="Disordered" evidence="1">
    <location>
        <begin position="146"/>
        <end position="168"/>
    </location>
</feature>
<dbReference type="Proteomes" id="UP000602532">
    <property type="component" value="Unassembled WGS sequence"/>
</dbReference>
<gene>
    <name evidence="2" type="ORF">H9622_13465</name>
</gene>
<evidence type="ECO:0000313" key="3">
    <source>
        <dbReference type="Proteomes" id="UP000602532"/>
    </source>
</evidence>
<protein>
    <submittedName>
        <fullName evidence="2">Uncharacterized protein</fullName>
    </submittedName>
</protein>
<feature type="compositionally biased region" description="Basic and acidic residues" evidence="1">
    <location>
        <begin position="10"/>
        <end position="20"/>
    </location>
</feature>
<name>A0ABR8X5I2_9MICO</name>
<organism evidence="2 3">
    <name type="scientific">Microbacterium gallinarum</name>
    <dbReference type="NCBI Taxonomy" id="2762209"/>
    <lineage>
        <taxon>Bacteria</taxon>
        <taxon>Bacillati</taxon>
        <taxon>Actinomycetota</taxon>
        <taxon>Actinomycetes</taxon>
        <taxon>Micrococcales</taxon>
        <taxon>Microbacteriaceae</taxon>
        <taxon>Microbacterium</taxon>
    </lineage>
</organism>
<dbReference type="RefSeq" id="WP_191766915.1">
    <property type="nucleotide sequence ID" value="NZ_JACSPM010000004.1"/>
</dbReference>
<feature type="region of interest" description="Disordered" evidence="1">
    <location>
        <begin position="1"/>
        <end position="110"/>
    </location>
</feature>
<feature type="compositionally biased region" description="Basic and acidic residues" evidence="1">
    <location>
        <begin position="40"/>
        <end position="110"/>
    </location>
</feature>
<keyword evidence="3" id="KW-1185">Reference proteome</keyword>
<proteinExistence type="predicted"/>
<evidence type="ECO:0000256" key="1">
    <source>
        <dbReference type="SAM" id="MobiDB-lite"/>
    </source>
</evidence>
<comment type="caution">
    <text evidence="2">The sequence shown here is derived from an EMBL/GenBank/DDBJ whole genome shotgun (WGS) entry which is preliminary data.</text>
</comment>
<evidence type="ECO:0000313" key="2">
    <source>
        <dbReference type="EMBL" id="MBD8024590.1"/>
    </source>
</evidence>
<reference evidence="2 3" key="1">
    <citation type="submission" date="2020-08" db="EMBL/GenBank/DDBJ databases">
        <title>A Genomic Blueprint of the Chicken Gut Microbiome.</title>
        <authorList>
            <person name="Gilroy R."/>
            <person name="Ravi A."/>
            <person name="Getino M."/>
            <person name="Pursley I."/>
            <person name="Horton D.L."/>
            <person name="Alikhan N.-F."/>
            <person name="Baker D."/>
            <person name="Gharbi K."/>
            <person name="Hall N."/>
            <person name="Watson M."/>
            <person name="Adriaenssens E.M."/>
            <person name="Foster-Nyarko E."/>
            <person name="Jarju S."/>
            <person name="Secka A."/>
            <person name="Antonio M."/>
            <person name="Oren A."/>
            <person name="Chaudhuri R."/>
            <person name="La Ragione R.M."/>
            <person name="Hildebrand F."/>
            <person name="Pallen M.J."/>
        </authorList>
    </citation>
    <scope>NUCLEOTIDE SEQUENCE [LARGE SCALE GENOMIC DNA]</scope>
    <source>
        <strain evidence="2 3">Sa1CUA4</strain>
    </source>
</reference>
<sequence>MGTLQDTMPDEARNEDERSARHAAQRQAWNDAHPAYYAQYRERNREHIRNTGRERERRRAQRERDEKARRQKGIERAKEWAQQHPEERQQARERYKQRHPEAYKQAQRDYYYRNRDAIAERRRAREAADPEKANEAHRRAVARAREAGRVSEWTPTPSQQESYRRRENEARRLHRRRARAGLPDRRLHRVLAAERRQNDAAAEAFFARKRSREELARIRQQDVPTPPELVQAWQHRSETHRAAREILAMADSYFIDHEVELRARVAEVSRARFRAGLLPLDVYTEPRRRALEVASTGYLRRSAASPTSSLAAFQWLTSDLAKRAPDILL</sequence>
<accession>A0ABR8X5I2</accession>